<feature type="transmembrane region" description="Helical" evidence="6">
    <location>
        <begin position="120"/>
        <end position="145"/>
    </location>
</feature>
<dbReference type="GO" id="GO:0022857">
    <property type="term" value="F:transmembrane transporter activity"/>
    <property type="evidence" value="ECO:0007669"/>
    <property type="project" value="InterPro"/>
</dbReference>
<dbReference type="PANTHER" id="PTHR43791:SF57">
    <property type="entry name" value="MAJOR FACILITATOR SUPERFAMILY (MFS) PROFILE DOMAIN-CONTAINING PROTEIN"/>
    <property type="match status" value="1"/>
</dbReference>
<dbReference type="AlphaFoldDB" id="A0A4Y7S1A5"/>
<evidence type="ECO:0000313" key="7">
    <source>
        <dbReference type="EMBL" id="TEB14862.1"/>
    </source>
</evidence>
<dbReference type="InterPro" id="IPR011701">
    <property type="entry name" value="MFS"/>
</dbReference>
<keyword evidence="5 6" id="KW-0472">Membrane</keyword>
<dbReference type="OrthoDB" id="2962993at2759"/>
<name>A0A4Y7S1A5_COPMI</name>
<dbReference type="Proteomes" id="UP000298030">
    <property type="component" value="Unassembled WGS sequence"/>
</dbReference>
<gene>
    <name evidence="7" type="ORF">FA13DRAFT_1759341</name>
</gene>
<keyword evidence="3 6" id="KW-0812">Transmembrane</keyword>
<keyword evidence="2" id="KW-0813">Transport</keyword>
<comment type="caution">
    <text evidence="7">The sequence shown here is derived from an EMBL/GenBank/DDBJ whole genome shotgun (WGS) entry which is preliminary data.</text>
</comment>
<protein>
    <submittedName>
        <fullName evidence="7">MFS general substrate transporter</fullName>
    </submittedName>
</protein>
<dbReference type="Gene3D" id="1.20.1250.20">
    <property type="entry name" value="MFS general substrate transporter like domains"/>
    <property type="match status" value="3"/>
</dbReference>
<evidence type="ECO:0000256" key="4">
    <source>
        <dbReference type="ARBA" id="ARBA00022989"/>
    </source>
</evidence>
<dbReference type="FunFam" id="1.20.1250.20:FF:000068">
    <property type="entry name" value="MFS general substrate transporter"/>
    <property type="match status" value="1"/>
</dbReference>
<feature type="transmembrane region" description="Helical" evidence="6">
    <location>
        <begin position="177"/>
        <end position="200"/>
    </location>
</feature>
<feature type="transmembrane region" description="Helical" evidence="6">
    <location>
        <begin position="403"/>
        <end position="424"/>
    </location>
</feature>
<feature type="transmembrane region" description="Helical" evidence="6">
    <location>
        <begin position="247"/>
        <end position="267"/>
    </location>
</feature>
<dbReference type="GO" id="GO:0016020">
    <property type="term" value="C:membrane"/>
    <property type="evidence" value="ECO:0007669"/>
    <property type="project" value="UniProtKB-SubCell"/>
</dbReference>
<dbReference type="InterPro" id="IPR036259">
    <property type="entry name" value="MFS_trans_sf"/>
</dbReference>
<feature type="transmembrane region" description="Helical" evidence="6">
    <location>
        <begin position="370"/>
        <end position="391"/>
    </location>
</feature>
<evidence type="ECO:0000256" key="6">
    <source>
        <dbReference type="SAM" id="Phobius"/>
    </source>
</evidence>
<feature type="transmembrane region" description="Helical" evidence="6">
    <location>
        <begin position="311"/>
        <end position="329"/>
    </location>
</feature>
<evidence type="ECO:0000256" key="5">
    <source>
        <dbReference type="ARBA" id="ARBA00023136"/>
    </source>
</evidence>
<feature type="transmembrane region" description="Helical" evidence="6">
    <location>
        <begin position="287"/>
        <end position="304"/>
    </location>
</feature>
<comment type="subcellular location">
    <subcellularLocation>
        <location evidence="1">Membrane</location>
        <topology evidence="1">Multi-pass membrane protein</topology>
    </subcellularLocation>
</comment>
<keyword evidence="8" id="KW-1185">Reference proteome</keyword>
<evidence type="ECO:0000256" key="3">
    <source>
        <dbReference type="ARBA" id="ARBA00022692"/>
    </source>
</evidence>
<feature type="transmembrane region" description="Helical" evidence="6">
    <location>
        <begin position="335"/>
        <end position="358"/>
    </location>
</feature>
<organism evidence="7 8">
    <name type="scientific">Coprinellus micaceus</name>
    <name type="common">Glistening ink-cap mushroom</name>
    <name type="synonym">Coprinus micaceus</name>
    <dbReference type="NCBI Taxonomy" id="71717"/>
    <lineage>
        <taxon>Eukaryota</taxon>
        <taxon>Fungi</taxon>
        <taxon>Dikarya</taxon>
        <taxon>Basidiomycota</taxon>
        <taxon>Agaricomycotina</taxon>
        <taxon>Agaricomycetes</taxon>
        <taxon>Agaricomycetidae</taxon>
        <taxon>Agaricales</taxon>
        <taxon>Agaricineae</taxon>
        <taxon>Psathyrellaceae</taxon>
        <taxon>Coprinellus</taxon>
    </lineage>
</organism>
<dbReference type="SUPFAM" id="SSF103473">
    <property type="entry name" value="MFS general substrate transporter"/>
    <property type="match status" value="1"/>
</dbReference>
<keyword evidence="4 6" id="KW-1133">Transmembrane helix</keyword>
<dbReference type="EMBL" id="QPFP01000375">
    <property type="protein sequence ID" value="TEB14862.1"/>
    <property type="molecule type" value="Genomic_DNA"/>
</dbReference>
<dbReference type="Pfam" id="PF07690">
    <property type="entry name" value="MFS_1"/>
    <property type="match status" value="1"/>
</dbReference>
<dbReference type="PANTHER" id="PTHR43791">
    <property type="entry name" value="PERMEASE-RELATED"/>
    <property type="match status" value="1"/>
</dbReference>
<evidence type="ECO:0000313" key="8">
    <source>
        <dbReference type="Proteomes" id="UP000298030"/>
    </source>
</evidence>
<dbReference type="STRING" id="71717.A0A4Y7S1A5"/>
<accession>A0A4Y7S1A5</accession>
<evidence type="ECO:0000256" key="1">
    <source>
        <dbReference type="ARBA" id="ARBA00004141"/>
    </source>
</evidence>
<evidence type="ECO:0000256" key="2">
    <source>
        <dbReference type="ARBA" id="ARBA00022448"/>
    </source>
</evidence>
<sequence length="444" mass="49885">MSSEKAKVSEQTPPEHRETRWTHLQRGAQARLLRKMDWNIVPFLALLYLLSFLDRSNIGNARLAHLERDLGMTGKLDYNIALAVFFPPYVLAEIPSNLMMKRMGHPSGSAHDLDGLVKNLTGLVIARIFLGFCEGGLFPGVTWYITLWYRRHECGLRMAIFFSAATLADGRHRWSPGWAWIFILEGLVTVVVAFFAKWVINDSPETAKFLTEDERTEVVARLKLDRTSLADEYHFKYFKAAVKDWKIWVHMLITIGIYTPLYSISLFLPTIVRNMGYTDEKAQLMSVPPYVVGCVATIGGGYLADRSKKRGPYMMFFCIIAIIGFVMLISTNTPAVQYLGTFFAVSGIYPNVPMGVAWNGNNIGGSTKRAVGIAMHVGFGNLGGVISGFAYRSSEAPRFYSGHGLLIGTITMSTILSLFMHLYLEMKEAERELGDNASFFRYTE</sequence>
<reference evidence="7 8" key="1">
    <citation type="journal article" date="2019" name="Nat. Ecol. Evol.">
        <title>Megaphylogeny resolves global patterns of mushroom evolution.</title>
        <authorList>
            <person name="Varga T."/>
            <person name="Krizsan K."/>
            <person name="Foldi C."/>
            <person name="Dima B."/>
            <person name="Sanchez-Garcia M."/>
            <person name="Sanchez-Ramirez S."/>
            <person name="Szollosi G.J."/>
            <person name="Szarkandi J.G."/>
            <person name="Papp V."/>
            <person name="Albert L."/>
            <person name="Andreopoulos W."/>
            <person name="Angelini C."/>
            <person name="Antonin V."/>
            <person name="Barry K.W."/>
            <person name="Bougher N.L."/>
            <person name="Buchanan P."/>
            <person name="Buyck B."/>
            <person name="Bense V."/>
            <person name="Catcheside P."/>
            <person name="Chovatia M."/>
            <person name="Cooper J."/>
            <person name="Damon W."/>
            <person name="Desjardin D."/>
            <person name="Finy P."/>
            <person name="Geml J."/>
            <person name="Haridas S."/>
            <person name="Hughes K."/>
            <person name="Justo A."/>
            <person name="Karasinski D."/>
            <person name="Kautmanova I."/>
            <person name="Kiss B."/>
            <person name="Kocsube S."/>
            <person name="Kotiranta H."/>
            <person name="LaButti K.M."/>
            <person name="Lechner B.E."/>
            <person name="Liimatainen K."/>
            <person name="Lipzen A."/>
            <person name="Lukacs Z."/>
            <person name="Mihaltcheva S."/>
            <person name="Morgado L.N."/>
            <person name="Niskanen T."/>
            <person name="Noordeloos M.E."/>
            <person name="Ohm R.A."/>
            <person name="Ortiz-Santana B."/>
            <person name="Ovrebo C."/>
            <person name="Racz N."/>
            <person name="Riley R."/>
            <person name="Savchenko A."/>
            <person name="Shiryaev A."/>
            <person name="Soop K."/>
            <person name="Spirin V."/>
            <person name="Szebenyi C."/>
            <person name="Tomsovsky M."/>
            <person name="Tulloss R.E."/>
            <person name="Uehling J."/>
            <person name="Grigoriev I.V."/>
            <person name="Vagvolgyi C."/>
            <person name="Papp T."/>
            <person name="Martin F.M."/>
            <person name="Miettinen O."/>
            <person name="Hibbett D.S."/>
            <person name="Nagy L.G."/>
        </authorList>
    </citation>
    <scope>NUCLEOTIDE SEQUENCE [LARGE SCALE GENOMIC DNA]</scope>
    <source>
        <strain evidence="7 8">FP101781</strain>
    </source>
</reference>
<proteinExistence type="predicted"/>